<protein>
    <submittedName>
        <fullName evidence="2">Uncharacterized protein</fullName>
    </submittedName>
</protein>
<reference evidence="2" key="1">
    <citation type="submission" date="2023-03" db="EMBL/GenBank/DDBJ databases">
        <authorList>
            <person name="Shen W."/>
            <person name="Cai J."/>
        </authorList>
    </citation>
    <scope>NUCLEOTIDE SEQUENCE</scope>
    <source>
        <strain evidence="2">B646-2</strain>
    </source>
</reference>
<sequence>MNIIKIVFDVISFALNTALIICWASFIFYGGIWQAGNFMSIELNGLLRNSKKAYKPNSEQFEVIERSNVIQFDEMGYPLRLVMINLGNGTVDHVWRDTTEREDDVVLEWTKI</sequence>
<feature type="transmembrane region" description="Helical" evidence="1">
    <location>
        <begin position="6"/>
        <end position="29"/>
    </location>
</feature>
<dbReference type="RefSeq" id="WP_028020878.1">
    <property type="nucleotide sequence ID" value="NZ_CABLCA010000107.1"/>
</dbReference>
<evidence type="ECO:0000256" key="1">
    <source>
        <dbReference type="SAM" id="Phobius"/>
    </source>
</evidence>
<dbReference type="EMBL" id="JARPXM010000048">
    <property type="protein sequence ID" value="MDT2540498.1"/>
    <property type="molecule type" value="Genomic_DNA"/>
</dbReference>
<name>A0AAW8T2C2_9ENTE</name>
<comment type="caution">
    <text evidence="2">The sequence shown here is derived from an EMBL/GenBank/DDBJ whole genome shotgun (WGS) entry which is preliminary data.</text>
</comment>
<dbReference type="AlphaFoldDB" id="A0AAW8T2C2"/>
<keyword evidence="1" id="KW-0472">Membrane</keyword>
<organism evidence="2 3">
    <name type="scientific">Enterococcus raffinosus</name>
    <dbReference type="NCBI Taxonomy" id="71452"/>
    <lineage>
        <taxon>Bacteria</taxon>
        <taxon>Bacillati</taxon>
        <taxon>Bacillota</taxon>
        <taxon>Bacilli</taxon>
        <taxon>Lactobacillales</taxon>
        <taxon>Enterococcaceae</taxon>
        <taxon>Enterococcus</taxon>
    </lineage>
</organism>
<gene>
    <name evidence="2" type="ORF">P7D78_20540</name>
</gene>
<evidence type="ECO:0000313" key="2">
    <source>
        <dbReference type="EMBL" id="MDT2540498.1"/>
    </source>
</evidence>
<accession>A0AAW8T2C2</accession>
<keyword evidence="1" id="KW-0812">Transmembrane</keyword>
<evidence type="ECO:0000313" key="3">
    <source>
        <dbReference type="Proteomes" id="UP001249240"/>
    </source>
</evidence>
<proteinExistence type="predicted"/>
<dbReference type="Proteomes" id="UP001249240">
    <property type="component" value="Unassembled WGS sequence"/>
</dbReference>
<keyword evidence="1" id="KW-1133">Transmembrane helix</keyword>